<dbReference type="PANTHER" id="PTHR10434:SF11">
    <property type="entry name" value="1-ACYL-SN-GLYCEROL-3-PHOSPHATE ACYLTRANSFERASE"/>
    <property type="match status" value="1"/>
</dbReference>
<dbReference type="RefSeq" id="WP_327617616.1">
    <property type="nucleotide sequence ID" value="NZ_JAYWTM010000006.1"/>
</dbReference>
<dbReference type="PANTHER" id="PTHR10434">
    <property type="entry name" value="1-ACYL-SN-GLYCEROL-3-PHOSPHATE ACYLTRANSFERASE"/>
    <property type="match status" value="1"/>
</dbReference>
<keyword evidence="13" id="KW-1185">Reference proteome</keyword>
<keyword evidence="9" id="KW-1208">Phospholipid metabolism</keyword>
<comment type="catalytic activity">
    <reaction evidence="1 9">
        <text>a 1-acyl-sn-glycero-3-phosphate + an acyl-CoA = a 1,2-diacyl-sn-glycero-3-phosphate + CoA</text>
        <dbReference type="Rhea" id="RHEA:19709"/>
        <dbReference type="ChEBI" id="CHEBI:57287"/>
        <dbReference type="ChEBI" id="CHEBI:57970"/>
        <dbReference type="ChEBI" id="CHEBI:58342"/>
        <dbReference type="ChEBI" id="CHEBI:58608"/>
        <dbReference type="EC" id="2.3.1.51"/>
    </reaction>
</comment>
<evidence type="ECO:0000256" key="10">
    <source>
        <dbReference type="SAM" id="Phobius"/>
    </source>
</evidence>
<keyword evidence="10" id="KW-0812">Transmembrane</keyword>
<keyword evidence="7 9" id="KW-0808">Transferase</keyword>
<evidence type="ECO:0000256" key="7">
    <source>
        <dbReference type="ARBA" id="ARBA00022679"/>
    </source>
</evidence>
<dbReference type="EC" id="2.3.1.51" evidence="5 9"/>
<reference evidence="12 13" key="1">
    <citation type="journal article" date="2017" name="Int. J. Syst. Evol. Microbiol.">
        <title>Brenneria populi subsp. brevivirga subsp. nov. isolated from symptomatic bark of Populus x euramericana canker, and description of Brenneria populi subsp. populi subsp. nov.</title>
        <authorList>
            <person name="Zheng M.H."/>
            <person name="Piao C.G."/>
            <person name="Xue H."/>
            <person name="Guo M.W."/>
            <person name="Li Y."/>
        </authorList>
    </citation>
    <scope>NUCLEOTIDE SEQUENCE [LARGE SCALE GENOMIC DNA]</scope>
    <source>
        <strain evidence="12 13">D9-5</strain>
    </source>
</reference>
<evidence type="ECO:0000313" key="13">
    <source>
        <dbReference type="Proteomes" id="UP001309705"/>
    </source>
</evidence>
<evidence type="ECO:0000256" key="6">
    <source>
        <dbReference type="ARBA" id="ARBA00016139"/>
    </source>
</evidence>
<comment type="caution">
    <text evidence="12">The sequence shown here is derived from an EMBL/GenBank/DDBJ whole genome shotgun (WGS) entry which is preliminary data.</text>
</comment>
<dbReference type="Proteomes" id="UP001309705">
    <property type="component" value="Unassembled WGS sequence"/>
</dbReference>
<proteinExistence type="inferred from homology"/>
<gene>
    <name evidence="12" type="ORF">VSX58_07960</name>
</gene>
<comment type="domain">
    <text evidence="9">The HXXXXD motif is essential for acyltransferase activity and may constitute the binding site for the phosphate moiety of the glycerol-3-phosphate.</text>
</comment>
<keyword evidence="10" id="KW-1133">Transmembrane helix</keyword>
<comment type="pathway">
    <text evidence="3">Lipid metabolism.</text>
</comment>
<comment type="pathway">
    <text evidence="2">Phospholipid metabolism; CDP-diacylglycerol biosynthesis; CDP-diacylglycerol from sn-glycerol 3-phosphate: step 2/3.</text>
</comment>
<accession>A0ABU6JPA2</accession>
<feature type="domain" description="Phospholipid/glycerol acyltransferase" evidence="11">
    <location>
        <begin position="67"/>
        <end position="182"/>
    </location>
</feature>
<evidence type="ECO:0000256" key="4">
    <source>
        <dbReference type="ARBA" id="ARBA00008655"/>
    </source>
</evidence>
<keyword evidence="9" id="KW-0594">Phospholipid biosynthesis</keyword>
<dbReference type="CDD" id="cd07989">
    <property type="entry name" value="LPLAT_AGPAT-like"/>
    <property type="match status" value="1"/>
</dbReference>
<dbReference type="NCBIfam" id="TIGR00530">
    <property type="entry name" value="AGP_acyltrn"/>
    <property type="match status" value="1"/>
</dbReference>
<feature type="transmembrane region" description="Helical" evidence="10">
    <location>
        <begin position="98"/>
        <end position="116"/>
    </location>
</feature>
<keyword evidence="9" id="KW-0443">Lipid metabolism</keyword>
<dbReference type="GO" id="GO:0003841">
    <property type="term" value="F:1-acylglycerol-3-phosphate O-acyltransferase activity"/>
    <property type="evidence" value="ECO:0007669"/>
    <property type="project" value="UniProtKB-EC"/>
</dbReference>
<dbReference type="SMART" id="SM00563">
    <property type="entry name" value="PlsC"/>
    <property type="match status" value="1"/>
</dbReference>
<evidence type="ECO:0000256" key="2">
    <source>
        <dbReference type="ARBA" id="ARBA00004728"/>
    </source>
</evidence>
<keyword evidence="9" id="KW-0444">Lipid biosynthesis</keyword>
<organism evidence="12 13">
    <name type="scientific">Brenneria populi</name>
    <dbReference type="NCBI Taxonomy" id="1505588"/>
    <lineage>
        <taxon>Bacteria</taxon>
        <taxon>Pseudomonadati</taxon>
        <taxon>Pseudomonadota</taxon>
        <taxon>Gammaproteobacteria</taxon>
        <taxon>Enterobacterales</taxon>
        <taxon>Pectobacteriaceae</taxon>
        <taxon>Brenneria</taxon>
    </lineage>
</organism>
<feature type="transmembrane region" description="Helical" evidence="10">
    <location>
        <begin position="7"/>
        <end position="27"/>
    </location>
</feature>
<dbReference type="EMBL" id="JAYWTM010000006">
    <property type="protein sequence ID" value="MEC5342543.1"/>
    <property type="molecule type" value="Genomic_DNA"/>
</dbReference>
<dbReference type="InterPro" id="IPR002123">
    <property type="entry name" value="Plipid/glycerol_acylTrfase"/>
</dbReference>
<comment type="similarity">
    <text evidence="4 9">Belongs to the 1-acyl-sn-glycerol-3-phosphate acyltransferase family.</text>
</comment>
<evidence type="ECO:0000259" key="11">
    <source>
        <dbReference type="SMART" id="SM00563"/>
    </source>
</evidence>
<evidence type="ECO:0000313" key="12">
    <source>
        <dbReference type="EMBL" id="MEC5342543.1"/>
    </source>
</evidence>
<dbReference type="InterPro" id="IPR004552">
    <property type="entry name" value="AGP_acyltrans"/>
</dbReference>
<protein>
    <recommendedName>
        <fullName evidence="6 9">1-acyl-sn-glycerol-3-phosphate acyltransferase</fullName>
        <ecNumber evidence="5 9">2.3.1.51</ecNumber>
    </recommendedName>
</protein>
<sequence>MLFILRFIVVIVFSILVCVFGSIYCLFSPKNPRHVATFGRLFGRLSVVFGLKVEVRVPPQAAHYGNCIYIANHQNNYDMVTAANVVQPRTVTVGKKSLLWIPFFGPLYWLTGNLLIDRENRVKARDTIAQVVKHIKEENISIWMFPEGTRSRGRGLLPFKTGAFHAAIAAQVPVVPICISTTSNKIKLNRWNNGHVIVEMLPPIDIHSYGKEQVRELTTRCHDIMAAKLAQLDAEVAERETAEKK</sequence>
<dbReference type="Pfam" id="PF01553">
    <property type="entry name" value="Acyltransferase"/>
    <property type="match status" value="1"/>
</dbReference>
<evidence type="ECO:0000256" key="5">
    <source>
        <dbReference type="ARBA" id="ARBA00013211"/>
    </source>
</evidence>
<dbReference type="SUPFAM" id="SSF69593">
    <property type="entry name" value="Glycerol-3-phosphate (1)-acyltransferase"/>
    <property type="match status" value="1"/>
</dbReference>
<keyword evidence="10" id="KW-0472">Membrane</keyword>
<evidence type="ECO:0000256" key="1">
    <source>
        <dbReference type="ARBA" id="ARBA00001141"/>
    </source>
</evidence>
<evidence type="ECO:0000256" key="9">
    <source>
        <dbReference type="RuleBase" id="RU361267"/>
    </source>
</evidence>
<name>A0ABU6JPA2_9GAMM</name>
<evidence type="ECO:0000256" key="3">
    <source>
        <dbReference type="ARBA" id="ARBA00005189"/>
    </source>
</evidence>
<keyword evidence="8 9" id="KW-0012">Acyltransferase</keyword>
<evidence type="ECO:0000256" key="8">
    <source>
        <dbReference type="ARBA" id="ARBA00023315"/>
    </source>
</evidence>